<dbReference type="EMBL" id="JBDLBR010000003">
    <property type="protein sequence ID" value="MEN7537862.1"/>
    <property type="molecule type" value="Genomic_DNA"/>
</dbReference>
<dbReference type="PROSITE" id="PS51257">
    <property type="entry name" value="PROKAR_LIPOPROTEIN"/>
    <property type="match status" value="1"/>
</dbReference>
<gene>
    <name evidence="5" type="primary">bamE</name>
    <name evidence="5" type="ORF">ABDJ38_11825</name>
</gene>
<evidence type="ECO:0000256" key="3">
    <source>
        <dbReference type="ARBA" id="ARBA00023237"/>
    </source>
</evidence>
<name>A0ABV0D1B4_9SPHN</name>
<evidence type="ECO:0000259" key="4">
    <source>
        <dbReference type="Pfam" id="PF04355"/>
    </source>
</evidence>
<dbReference type="Proteomes" id="UP001484535">
    <property type="component" value="Unassembled WGS sequence"/>
</dbReference>
<sequence length="157" mass="16345">MAGLLRAGGRIGMVATLAVLASACSSITNHRGYIIDETLVASVAPGLDNKQSVRGTLGEPTMVSEFGDPIWYYISSRTTQAPFTRPRIDEHTVFAVHFDAAGTVTAADRTGIEQVVRLNPESDETPTLGRHRGFLEDLFGNIGTVGAGGLGGGGAGS</sequence>
<dbReference type="InterPro" id="IPR026592">
    <property type="entry name" value="BamE"/>
</dbReference>
<evidence type="ECO:0000256" key="1">
    <source>
        <dbReference type="ARBA" id="ARBA00022729"/>
    </source>
</evidence>
<dbReference type="PANTHER" id="PTHR37482:SF1">
    <property type="entry name" value="OUTER MEMBRANE PROTEIN ASSEMBLY FACTOR BAME"/>
    <property type="match status" value="1"/>
</dbReference>
<comment type="caution">
    <text evidence="5">The sequence shown here is derived from an EMBL/GenBank/DDBJ whole genome shotgun (WGS) entry which is preliminary data.</text>
</comment>
<evidence type="ECO:0000256" key="2">
    <source>
        <dbReference type="ARBA" id="ARBA00023136"/>
    </source>
</evidence>
<evidence type="ECO:0000313" key="5">
    <source>
        <dbReference type="EMBL" id="MEN7537862.1"/>
    </source>
</evidence>
<organism evidence="5 6">
    <name type="scientific">Aurantiacibacter flavus</name>
    <dbReference type="NCBI Taxonomy" id="3145232"/>
    <lineage>
        <taxon>Bacteria</taxon>
        <taxon>Pseudomonadati</taxon>
        <taxon>Pseudomonadota</taxon>
        <taxon>Alphaproteobacteria</taxon>
        <taxon>Sphingomonadales</taxon>
        <taxon>Erythrobacteraceae</taxon>
        <taxon>Aurantiacibacter</taxon>
    </lineage>
</organism>
<accession>A0ABV0D1B4</accession>
<dbReference type="RefSeq" id="WP_346785303.1">
    <property type="nucleotide sequence ID" value="NZ_JBDLBR010000003.1"/>
</dbReference>
<keyword evidence="1" id="KW-0732">Signal</keyword>
<dbReference type="InterPro" id="IPR007450">
    <property type="entry name" value="BamE_dom"/>
</dbReference>
<keyword evidence="2" id="KW-0472">Membrane</keyword>
<feature type="domain" description="Outer membrane protein assembly factor BamE" evidence="4">
    <location>
        <begin position="32"/>
        <end position="106"/>
    </location>
</feature>
<keyword evidence="3" id="KW-0998">Cell outer membrane</keyword>
<dbReference type="Gene3D" id="3.30.1450.10">
    <property type="match status" value="1"/>
</dbReference>
<dbReference type="PANTHER" id="PTHR37482">
    <property type="entry name" value="OUTER MEMBRANE PROTEIN ASSEMBLY FACTOR BAME"/>
    <property type="match status" value="1"/>
</dbReference>
<protein>
    <submittedName>
        <fullName evidence="5">Outer membrane protein assembly factor BamE</fullName>
    </submittedName>
</protein>
<proteinExistence type="predicted"/>
<evidence type="ECO:0000313" key="6">
    <source>
        <dbReference type="Proteomes" id="UP001484535"/>
    </source>
</evidence>
<dbReference type="InterPro" id="IPR037873">
    <property type="entry name" value="BamE-like"/>
</dbReference>
<dbReference type="Pfam" id="PF04355">
    <property type="entry name" value="BamE"/>
    <property type="match status" value="1"/>
</dbReference>
<keyword evidence="6" id="KW-1185">Reference proteome</keyword>
<reference evidence="5 6" key="1">
    <citation type="submission" date="2024-05" db="EMBL/GenBank/DDBJ databases">
        <authorList>
            <person name="Park S."/>
        </authorList>
    </citation>
    <scope>NUCLEOTIDE SEQUENCE [LARGE SCALE GENOMIC DNA]</scope>
    <source>
        <strain evidence="5 6">DGU5</strain>
    </source>
</reference>